<dbReference type="Gene3D" id="3.40.50.720">
    <property type="entry name" value="NAD(P)-binding Rossmann-like Domain"/>
    <property type="match status" value="1"/>
</dbReference>
<dbReference type="InterPro" id="IPR016040">
    <property type="entry name" value="NAD(P)-bd_dom"/>
</dbReference>
<dbReference type="InterPro" id="IPR036291">
    <property type="entry name" value="NAD(P)-bd_dom_sf"/>
</dbReference>
<protein>
    <submittedName>
        <fullName evidence="2">SDR family oxidoreductase</fullName>
    </submittedName>
</protein>
<evidence type="ECO:0000313" key="2">
    <source>
        <dbReference type="EMBL" id="MFB9466697.1"/>
    </source>
</evidence>
<dbReference type="RefSeq" id="WP_381349716.1">
    <property type="nucleotide sequence ID" value="NZ_JBHMCY010000076.1"/>
</dbReference>
<reference evidence="2 3" key="1">
    <citation type="submission" date="2024-09" db="EMBL/GenBank/DDBJ databases">
        <authorList>
            <person name="Sun Q."/>
            <person name="Mori K."/>
        </authorList>
    </citation>
    <scope>NUCLEOTIDE SEQUENCE [LARGE SCALE GENOMIC DNA]</scope>
    <source>
        <strain evidence="2 3">JCM 6917</strain>
    </source>
</reference>
<accession>A0ABV5N907</accession>
<dbReference type="Proteomes" id="UP001589709">
    <property type="component" value="Unassembled WGS sequence"/>
</dbReference>
<feature type="domain" description="NAD(P)-binding" evidence="1">
    <location>
        <begin position="23"/>
        <end position="186"/>
    </location>
</feature>
<organism evidence="2 3">
    <name type="scientific">Streptomyces cinereospinus</name>
    <dbReference type="NCBI Taxonomy" id="285561"/>
    <lineage>
        <taxon>Bacteria</taxon>
        <taxon>Bacillati</taxon>
        <taxon>Actinomycetota</taxon>
        <taxon>Actinomycetes</taxon>
        <taxon>Kitasatosporales</taxon>
        <taxon>Streptomycetaceae</taxon>
        <taxon>Streptomyces</taxon>
    </lineage>
</organism>
<comment type="caution">
    <text evidence="2">The sequence shown here is derived from an EMBL/GenBank/DDBJ whole genome shotgun (WGS) entry which is preliminary data.</text>
</comment>
<dbReference type="PANTHER" id="PTHR48079:SF6">
    <property type="entry name" value="NAD(P)-BINDING DOMAIN-CONTAINING PROTEIN-RELATED"/>
    <property type="match status" value="1"/>
</dbReference>
<evidence type="ECO:0000313" key="3">
    <source>
        <dbReference type="Proteomes" id="UP001589709"/>
    </source>
</evidence>
<dbReference type="InterPro" id="IPR051783">
    <property type="entry name" value="NAD(P)-dependent_oxidoreduct"/>
</dbReference>
<dbReference type="SUPFAM" id="SSF51735">
    <property type="entry name" value="NAD(P)-binding Rossmann-fold domains"/>
    <property type="match status" value="1"/>
</dbReference>
<dbReference type="EMBL" id="JBHMCY010000076">
    <property type="protein sequence ID" value="MFB9466697.1"/>
    <property type="molecule type" value="Genomic_DNA"/>
</dbReference>
<dbReference type="Pfam" id="PF13460">
    <property type="entry name" value="NAD_binding_10"/>
    <property type="match status" value="1"/>
</dbReference>
<keyword evidence="3" id="KW-1185">Reference proteome</keyword>
<gene>
    <name evidence="2" type="ORF">ACFF45_29370</name>
</gene>
<evidence type="ECO:0000259" key="1">
    <source>
        <dbReference type="Pfam" id="PF13460"/>
    </source>
</evidence>
<dbReference type="PANTHER" id="PTHR48079">
    <property type="entry name" value="PROTEIN YEEZ"/>
    <property type="match status" value="1"/>
</dbReference>
<name>A0ABV5N907_9ACTN</name>
<proteinExistence type="predicted"/>
<sequence>MSLLMGGATMTDSDSGQVVLVIGGTGFLGRRVVSALTGAGHRVRSLVREPARAAGLFDDRVEIAQGDMLDADAVAGAVRQARAVIVCVHTLSAQPARKAGHDFVDVEVAGVGNIVAACRANGVDRLLYVTSIGVAADASSSWTRGRARIESLLFASGLDVTVLRPGMIVGHGGSGFGMVERGARSRAAVLLSSRHQRFRTVAVDDLAHQLVVLLDEPRSFGRHFDVGSDDVLTIDEMMDLAAEHLGRRRPTKIHLPRRAIACIAPLVERAAKMPPGAISGFVGAGSDSDMIGDATAIRALLDQPPRTFGEAMAQALREGSAAAASS</sequence>